<organism evidence="1 2">
    <name type="scientific">Actinoplanes oblitus</name>
    <dbReference type="NCBI Taxonomy" id="3040509"/>
    <lineage>
        <taxon>Bacteria</taxon>
        <taxon>Bacillati</taxon>
        <taxon>Actinomycetota</taxon>
        <taxon>Actinomycetes</taxon>
        <taxon>Micromonosporales</taxon>
        <taxon>Micromonosporaceae</taxon>
        <taxon>Actinoplanes</taxon>
    </lineage>
</organism>
<protein>
    <submittedName>
        <fullName evidence="1">Type II toxin-antitoxin system VapB family antitoxin</fullName>
    </submittedName>
</protein>
<proteinExistence type="predicted"/>
<evidence type="ECO:0000313" key="2">
    <source>
        <dbReference type="Proteomes" id="UP001240150"/>
    </source>
</evidence>
<dbReference type="EMBL" id="CP126980">
    <property type="protein sequence ID" value="WIM97760.1"/>
    <property type="molecule type" value="Genomic_DNA"/>
</dbReference>
<dbReference type="Pfam" id="PF09957">
    <property type="entry name" value="VapB_antitoxin"/>
    <property type="match status" value="1"/>
</dbReference>
<dbReference type="RefSeq" id="WP_284919154.1">
    <property type="nucleotide sequence ID" value="NZ_CP126980.1"/>
</dbReference>
<sequence>METAMTETRIRLEDEALAEAMALLGTTTPEETVNLALHEIAAVRRRLAAYFRLKEMAARGDFDMLLDKRNYRR</sequence>
<evidence type="ECO:0000313" key="1">
    <source>
        <dbReference type="EMBL" id="WIM97760.1"/>
    </source>
</evidence>
<gene>
    <name evidence="1" type="ORF">ACTOB_001311</name>
</gene>
<keyword evidence="2" id="KW-1185">Reference proteome</keyword>
<name>A0ABY8WLN8_9ACTN</name>
<dbReference type="InterPro" id="IPR019239">
    <property type="entry name" value="VapB_antitoxin"/>
</dbReference>
<accession>A0ABY8WLN8</accession>
<reference evidence="1 2" key="1">
    <citation type="submission" date="2023-06" db="EMBL/GenBank/DDBJ databases">
        <authorList>
            <person name="Yushchuk O."/>
            <person name="Binda E."/>
            <person name="Ruckert-Reed C."/>
            <person name="Fedorenko V."/>
            <person name="Kalinowski J."/>
            <person name="Marinelli F."/>
        </authorList>
    </citation>
    <scope>NUCLEOTIDE SEQUENCE [LARGE SCALE GENOMIC DNA]</scope>
    <source>
        <strain evidence="1 2">NRRL 3884</strain>
    </source>
</reference>
<dbReference type="Proteomes" id="UP001240150">
    <property type="component" value="Chromosome"/>
</dbReference>